<dbReference type="KEGG" id="prw:PsycPRwf_1130"/>
<keyword evidence="2" id="KW-0812">Transmembrane</keyword>
<evidence type="ECO:0000256" key="1">
    <source>
        <dbReference type="SAM" id="MobiDB-lite"/>
    </source>
</evidence>
<keyword evidence="2" id="KW-0472">Membrane</keyword>
<keyword evidence="2" id="KW-1133">Transmembrane helix</keyword>
<evidence type="ECO:0000259" key="3">
    <source>
        <dbReference type="Pfam" id="PF14020"/>
    </source>
</evidence>
<feature type="region of interest" description="Disordered" evidence="1">
    <location>
        <begin position="24"/>
        <end position="122"/>
    </location>
</feature>
<feature type="domain" description="DUF4236" evidence="3">
    <location>
        <begin position="3"/>
        <end position="57"/>
    </location>
</feature>
<sequence length="175" mass="18722">MGFRFRKSIKIAPGVRLNIGKKGISSVSVGGRGARINIGKRGTTASTGLPGTGLSYTQKLSGPAKSRSAKSRSVKADTAHLAPPPVPPSSLSSPDLHSPDALSSTTTSRPPAPRATDTQGTYPDHEYRKVSFGLLLGILFIPYIFSWLVLREGYSTTARVLSMGWLMIVVISWLR</sequence>
<reference evidence="4" key="1">
    <citation type="submission" date="2007-05" db="EMBL/GenBank/DDBJ databases">
        <title>Complete sequence of chromosome of Psychrobacter sp. PRwf-1.</title>
        <authorList>
            <consortium name="US DOE Joint Genome Institute"/>
            <person name="Copeland A."/>
            <person name="Lucas S."/>
            <person name="Lapidus A."/>
            <person name="Barry K."/>
            <person name="Detter J.C."/>
            <person name="Glavina del Rio T."/>
            <person name="Hammon N."/>
            <person name="Israni S."/>
            <person name="Dalin E."/>
            <person name="Tice H."/>
            <person name="Pitluck S."/>
            <person name="Chain P."/>
            <person name="Malfatti S."/>
            <person name="Shin M."/>
            <person name="Vergez L."/>
            <person name="Schmutz J."/>
            <person name="Larimer F."/>
            <person name="Land M."/>
            <person name="Hauser L."/>
            <person name="Kyrpides N."/>
            <person name="Kim E."/>
            <person name="Tiedje J."/>
            <person name="Richardson P."/>
        </authorList>
    </citation>
    <scope>NUCLEOTIDE SEQUENCE [LARGE SCALE GENOMIC DNA]</scope>
    <source>
        <strain evidence="4">PRwf-1</strain>
    </source>
</reference>
<dbReference type="eggNOG" id="COG0457">
    <property type="taxonomic scope" value="Bacteria"/>
</dbReference>
<dbReference type="EMBL" id="CP000713">
    <property type="protein sequence ID" value="ABQ94079.1"/>
    <property type="molecule type" value="Genomic_DNA"/>
</dbReference>
<organism evidence="4">
    <name type="scientific">Psychrobacter sp. (strain PRwf-1)</name>
    <dbReference type="NCBI Taxonomy" id="349106"/>
    <lineage>
        <taxon>Bacteria</taxon>
        <taxon>Pseudomonadati</taxon>
        <taxon>Pseudomonadota</taxon>
        <taxon>Gammaproteobacteria</taxon>
        <taxon>Moraxellales</taxon>
        <taxon>Moraxellaceae</taxon>
        <taxon>Psychrobacter</taxon>
    </lineage>
</organism>
<gene>
    <name evidence="4" type="ordered locus">PsycPRwf_1130</name>
</gene>
<dbReference type="HOGENOM" id="CLU_130954_0_0_6"/>
<feature type="transmembrane region" description="Helical" evidence="2">
    <location>
        <begin position="132"/>
        <end position="150"/>
    </location>
</feature>
<proteinExistence type="predicted"/>
<dbReference type="InterPro" id="IPR025330">
    <property type="entry name" value="DUF4236"/>
</dbReference>
<dbReference type="Pfam" id="PF14020">
    <property type="entry name" value="DUF4236"/>
    <property type="match status" value="1"/>
</dbReference>
<accession>A5WEI8</accession>
<protein>
    <recommendedName>
        <fullName evidence="3">DUF4236 domain-containing protein</fullName>
    </recommendedName>
</protein>
<feature type="transmembrane region" description="Helical" evidence="2">
    <location>
        <begin position="156"/>
        <end position="174"/>
    </location>
</feature>
<feature type="compositionally biased region" description="Polar residues" evidence="1">
    <location>
        <begin position="43"/>
        <end position="60"/>
    </location>
</feature>
<name>A5WEI8_PSYWF</name>
<dbReference type="AlphaFoldDB" id="A5WEI8"/>
<feature type="compositionally biased region" description="Low complexity" evidence="1">
    <location>
        <begin position="89"/>
        <end position="109"/>
    </location>
</feature>
<evidence type="ECO:0000313" key="4">
    <source>
        <dbReference type="EMBL" id="ABQ94079.1"/>
    </source>
</evidence>
<evidence type="ECO:0000256" key="2">
    <source>
        <dbReference type="SAM" id="Phobius"/>
    </source>
</evidence>